<dbReference type="InterPro" id="IPR056937">
    <property type="entry name" value="YqbQ/XkdQ"/>
</dbReference>
<dbReference type="PANTHER" id="PTHR47053">
    <property type="entry name" value="MUREIN DD-ENDOPEPTIDASE MEPH-RELATED"/>
    <property type="match status" value="1"/>
</dbReference>
<keyword evidence="2" id="KW-0645">Protease</keyword>
<protein>
    <submittedName>
        <fullName evidence="6">NlpC/P60 family protein</fullName>
    </submittedName>
</protein>
<keyword evidence="4" id="KW-0788">Thiol protease</keyword>
<name>A0ABT1RR57_9FIRM</name>
<sequence length="582" mass="64180">MRLTWENSNISEYISSVTWSGSAKQASRQISFSIASNQQDSGFKNIPIKTGDVIRLYDDVGSRVFLGRVTNREQKSDIGTVSYTAKDYMDNLLRSKGTYKFKNKTPEKIARTVCKDIKMSTGSIAKTKIKIKKLFAQEKEYYNIILMAYTKAHKKNGKKYMLRMNGTKLEVIEKGKVIPSFHIVQGERIIDSTYTESSESMVNRVAIYNQKHKKIGTISNKTWVSRYGVLQDTLTVEKGKGKTEAKKMLQGLEKTYTLNCLGDSRCIAGKGVIIRDGATGLSGTFWIENDTHTWENDTYTMALEMTFKNVMETVDEDEGSTSPGSGGSSTVKTDVLNGKTVSAVFTAYYPANNKMEGGFYDAQGHKLDPKKYTCAAPKSIAFGTQIQVVGTGTSFDKKVYKVTDRGGAITIKNGVYHFDLLMESKAKCNKFGRRKGKAIIGNGTGYKTKTVTTGASGKVGKVIDKAKSYIGKVKYVFGAASPDSGRSDCSGFTQHVFRKAVGINIGRTTLEQVKKGTKVSKANLQPGDLVMFQGTYRAGVSHVGIYIGNSKFVHCGSSHGVTTGSLKESYWVQHWHSGRRIL</sequence>
<dbReference type="SUPFAM" id="SSF69279">
    <property type="entry name" value="Phage tail proteins"/>
    <property type="match status" value="1"/>
</dbReference>
<organism evidence="6 7">
    <name type="scientific">Anaerovorax odorimutans</name>
    <dbReference type="NCBI Taxonomy" id="109327"/>
    <lineage>
        <taxon>Bacteria</taxon>
        <taxon>Bacillati</taxon>
        <taxon>Bacillota</taxon>
        <taxon>Clostridia</taxon>
        <taxon>Peptostreptococcales</taxon>
        <taxon>Anaerovoracaceae</taxon>
        <taxon>Anaerovorax</taxon>
    </lineage>
</organism>
<evidence type="ECO:0000313" key="7">
    <source>
        <dbReference type="Proteomes" id="UP001524502"/>
    </source>
</evidence>
<comment type="similarity">
    <text evidence="1">Belongs to the peptidase C40 family.</text>
</comment>
<dbReference type="InterPro" id="IPR000064">
    <property type="entry name" value="NLP_P60_dom"/>
</dbReference>
<comment type="caution">
    <text evidence="6">The sequence shown here is derived from an EMBL/GenBank/DDBJ whole genome shotgun (WGS) entry which is preliminary data.</text>
</comment>
<evidence type="ECO:0000256" key="2">
    <source>
        <dbReference type="ARBA" id="ARBA00022670"/>
    </source>
</evidence>
<dbReference type="Proteomes" id="UP001524502">
    <property type="component" value="Unassembled WGS sequence"/>
</dbReference>
<feature type="domain" description="NlpC/P60" evidence="5">
    <location>
        <begin position="456"/>
        <end position="582"/>
    </location>
</feature>
<evidence type="ECO:0000256" key="1">
    <source>
        <dbReference type="ARBA" id="ARBA00007074"/>
    </source>
</evidence>
<dbReference type="InterPro" id="IPR051202">
    <property type="entry name" value="Peptidase_C40"/>
</dbReference>
<evidence type="ECO:0000259" key="5">
    <source>
        <dbReference type="PROSITE" id="PS51935"/>
    </source>
</evidence>
<reference evidence="6 7" key="1">
    <citation type="submission" date="2022-06" db="EMBL/GenBank/DDBJ databases">
        <title>Isolation of gut microbiota from human fecal samples.</title>
        <authorList>
            <person name="Pamer E.G."/>
            <person name="Barat B."/>
            <person name="Waligurski E."/>
            <person name="Medina S."/>
            <person name="Paddock L."/>
            <person name="Mostad J."/>
        </authorList>
    </citation>
    <scope>NUCLEOTIDE SEQUENCE [LARGE SCALE GENOMIC DNA]</scope>
    <source>
        <strain evidence="6 7">SL.3.17</strain>
    </source>
</reference>
<accession>A0ABT1RR57</accession>
<keyword evidence="7" id="KW-1185">Reference proteome</keyword>
<dbReference type="Pfam" id="PF00877">
    <property type="entry name" value="NLPC_P60"/>
    <property type="match status" value="1"/>
</dbReference>
<dbReference type="EMBL" id="JANFXK010000015">
    <property type="protein sequence ID" value="MCQ4637667.1"/>
    <property type="molecule type" value="Genomic_DNA"/>
</dbReference>
<evidence type="ECO:0000256" key="4">
    <source>
        <dbReference type="ARBA" id="ARBA00022807"/>
    </source>
</evidence>
<dbReference type="SUPFAM" id="SSF54001">
    <property type="entry name" value="Cysteine proteinases"/>
    <property type="match status" value="1"/>
</dbReference>
<dbReference type="Pfam" id="PF24032">
    <property type="entry name" value="YQBQ"/>
    <property type="match status" value="1"/>
</dbReference>
<keyword evidence="3" id="KW-0378">Hydrolase</keyword>
<dbReference type="CDD" id="cd14667">
    <property type="entry name" value="3D_containing_proteins"/>
    <property type="match status" value="1"/>
</dbReference>
<dbReference type="Gene3D" id="3.90.1720.10">
    <property type="entry name" value="endopeptidase domain like (from Nostoc punctiforme)"/>
    <property type="match status" value="1"/>
</dbReference>
<evidence type="ECO:0000313" key="6">
    <source>
        <dbReference type="EMBL" id="MCQ4637667.1"/>
    </source>
</evidence>
<evidence type="ECO:0000256" key="3">
    <source>
        <dbReference type="ARBA" id="ARBA00022801"/>
    </source>
</evidence>
<gene>
    <name evidence="6" type="ORF">NE619_13115</name>
</gene>
<dbReference type="PROSITE" id="PS51935">
    <property type="entry name" value="NLPC_P60"/>
    <property type="match status" value="1"/>
</dbReference>
<proteinExistence type="inferred from homology"/>
<dbReference type="RefSeq" id="WP_256132848.1">
    <property type="nucleotide sequence ID" value="NZ_JANFXK010000015.1"/>
</dbReference>
<dbReference type="InterPro" id="IPR059180">
    <property type="entry name" value="3D_YorM"/>
</dbReference>
<dbReference type="PANTHER" id="PTHR47053:SF1">
    <property type="entry name" value="MUREIN DD-ENDOPEPTIDASE MEPH-RELATED"/>
    <property type="match status" value="1"/>
</dbReference>
<dbReference type="InterPro" id="IPR038765">
    <property type="entry name" value="Papain-like_cys_pep_sf"/>
</dbReference>